<evidence type="ECO:0000256" key="1">
    <source>
        <dbReference type="ARBA" id="ARBA00004417"/>
    </source>
</evidence>
<sequence length="338" mass="35845">MTGAAGPPFIAVTSVSKHFDPQLSLGERIAGALGGAVETRAVRAVQDVSLQLARGEVLGLVGESGCGKSTLGRMIAGILPPTTGSVTIDGAPVMSGGRHPRKRTTRVQMIFQDPYASLDPRMRIGDALAEGPVAHRLSARADAAAYVAAWLRKVGLDPDAAQRYPHQFSGGQRQRIAIARALAMRPDVLVCDEPVASLDVSIQAQVLNLFLELRRALSLTMVFISHHLGVVRHVSDRVAIMYLGGIVEIGPAASIYDDPQHPYTRALLASVPQLALQGDVVATFTPIAGELPSPLAPPPGCPFHQRCPLAEPRCRDQVPEMRPVGPQHAAACHVLQPG</sequence>
<organism evidence="7 8">
    <name type="scientific">Vineibacter terrae</name>
    <dbReference type="NCBI Taxonomy" id="2586908"/>
    <lineage>
        <taxon>Bacteria</taxon>
        <taxon>Pseudomonadati</taxon>
        <taxon>Pseudomonadota</taxon>
        <taxon>Alphaproteobacteria</taxon>
        <taxon>Hyphomicrobiales</taxon>
        <taxon>Vineibacter</taxon>
    </lineage>
</organism>
<dbReference type="CDD" id="cd03257">
    <property type="entry name" value="ABC_NikE_OppD_transporters"/>
    <property type="match status" value="1"/>
</dbReference>
<dbReference type="GO" id="GO:0055085">
    <property type="term" value="P:transmembrane transport"/>
    <property type="evidence" value="ECO:0007669"/>
    <property type="project" value="UniProtKB-ARBA"/>
</dbReference>
<dbReference type="InterPro" id="IPR027417">
    <property type="entry name" value="P-loop_NTPase"/>
</dbReference>
<keyword evidence="4" id="KW-0547">Nucleotide-binding</keyword>
<dbReference type="PROSITE" id="PS50893">
    <property type="entry name" value="ABC_TRANSPORTER_2"/>
    <property type="match status" value="1"/>
</dbReference>
<keyword evidence="8" id="KW-1185">Reference proteome</keyword>
<evidence type="ECO:0000259" key="6">
    <source>
        <dbReference type="PROSITE" id="PS50893"/>
    </source>
</evidence>
<dbReference type="Proteomes" id="UP000321638">
    <property type="component" value="Unassembled WGS sequence"/>
</dbReference>
<dbReference type="Gene3D" id="3.40.50.300">
    <property type="entry name" value="P-loop containing nucleotide triphosphate hydrolases"/>
    <property type="match status" value="1"/>
</dbReference>
<reference evidence="7 8" key="1">
    <citation type="submission" date="2019-06" db="EMBL/GenBank/DDBJ databases">
        <title>New taxonomy in bacterial strain CC-CFT640, isolated from vineyard.</title>
        <authorList>
            <person name="Lin S.-Y."/>
            <person name="Tsai C.-F."/>
            <person name="Young C.-C."/>
        </authorList>
    </citation>
    <scope>NUCLEOTIDE SEQUENCE [LARGE SCALE GENOMIC DNA]</scope>
    <source>
        <strain evidence="7 8">CC-CFT640</strain>
    </source>
</reference>
<dbReference type="PANTHER" id="PTHR43776:SF7">
    <property type="entry name" value="D,D-DIPEPTIDE TRANSPORT ATP-BINDING PROTEIN DDPF-RELATED"/>
    <property type="match status" value="1"/>
</dbReference>
<dbReference type="OrthoDB" id="9802264at2"/>
<keyword evidence="5 7" id="KW-0067">ATP-binding</keyword>
<dbReference type="InterPro" id="IPR013563">
    <property type="entry name" value="Oligopep_ABC_C"/>
</dbReference>
<dbReference type="SMART" id="SM00382">
    <property type="entry name" value="AAA"/>
    <property type="match status" value="1"/>
</dbReference>
<proteinExistence type="inferred from homology"/>
<dbReference type="InterPro" id="IPR050319">
    <property type="entry name" value="ABC_transp_ATP-bind"/>
</dbReference>
<evidence type="ECO:0000256" key="5">
    <source>
        <dbReference type="ARBA" id="ARBA00022840"/>
    </source>
</evidence>
<dbReference type="InterPro" id="IPR003439">
    <property type="entry name" value="ABC_transporter-like_ATP-bd"/>
</dbReference>
<protein>
    <submittedName>
        <fullName evidence="7">ATP-binding cassette domain-containing protein</fullName>
    </submittedName>
</protein>
<gene>
    <name evidence="7" type="ORF">FHP25_00780</name>
</gene>
<dbReference type="GO" id="GO:0015833">
    <property type="term" value="P:peptide transport"/>
    <property type="evidence" value="ECO:0007669"/>
    <property type="project" value="InterPro"/>
</dbReference>
<keyword evidence="3" id="KW-0813">Transport</keyword>
<dbReference type="InterPro" id="IPR017871">
    <property type="entry name" value="ABC_transporter-like_CS"/>
</dbReference>
<evidence type="ECO:0000313" key="8">
    <source>
        <dbReference type="Proteomes" id="UP000321638"/>
    </source>
</evidence>
<dbReference type="InterPro" id="IPR003593">
    <property type="entry name" value="AAA+_ATPase"/>
</dbReference>
<comment type="caution">
    <text evidence="7">The sequence shown here is derived from an EMBL/GenBank/DDBJ whole genome shotgun (WGS) entry which is preliminary data.</text>
</comment>
<dbReference type="SUPFAM" id="SSF52540">
    <property type="entry name" value="P-loop containing nucleoside triphosphate hydrolases"/>
    <property type="match status" value="1"/>
</dbReference>
<evidence type="ECO:0000313" key="7">
    <source>
        <dbReference type="EMBL" id="TXL82266.1"/>
    </source>
</evidence>
<feature type="domain" description="ABC transporter" evidence="6">
    <location>
        <begin position="10"/>
        <end position="268"/>
    </location>
</feature>
<dbReference type="PROSITE" id="PS00211">
    <property type="entry name" value="ABC_TRANSPORTER_1"/>
    <property type="match status" value="1"/>
</dbReference>
<dbReference type="NCBIfam" id="TIGR01727">
    <property type="entry name" value="oligo_HPY"/>
    <property type="match status" value="1"/>
</dbReference>
<dbReference type="AlphaFoldDB" id="A0A5C8PVP6"/>
<dbReference type="Pfam" id="PF00005">
    <property type="entry name" value="ABC_tran"/>
    <property type="match status" value="1"/>
</dbReference>
<name>A0A5C8PVP6_9HYPH</name>
<evidence type="ECO:0000256" key="4">
    <source>
        <dbReference type="ARBA" id="ARBA00022741"/>
    </source>
</evidence>
<dbReference type="FunFam" id="3.40.50.300:FF:000016">
    <property type="entry name" value="Oligopeptide ABC transporter ATP-binding component"/>
    <property type="match status" value="1"/>
</dbReference>
<dbReference type="GO" id="GO:0005886">
    <property type="term" value="C:plasma membrane"/>
    <property type="evidence" value="ECO:0007669"/>
    <property type="project" value="UniProtKB-SubCell"/>
</dbReference>
<dbReference type="Pfam" id="PF08352">
    <property type="entry name" value="oligo_HPY"/>
    <property type="match status" value="1"/>
</dbReference>
<comment type="subcellular location">
    <subcellularLocation>
        <location evidence="1">Cell inner membrane</location>
        <topology evidence="1">Peripheral membrane protein</topology>
    </subcellularLocation>
</comment>
<evidence type="ECO:0000256" key="2">
    <source>
        <dbReference type="ARBA" id="ARBA00005417"/>
    </source>
</evidence>
<dbReference type="GO" id="GO:0016887">
    <property type="term" value="F:ATP hydrolysis activity"/>
    <property type="evidence" value="ECO:0007669"/>
    <property type="project" value="InterPro"/>
</dbReference>
<comment type="similarity">
    <text evidence="2">Belongs to the ABC transporter superfamily.</text>
</comment>
<dbReference type="GO" id="GO:0005524">
    <property type="term" value="F:ATP binding"/>
    <property type="evidence" value="ECO:0007669"/>
    <property type="project" value="UniProtKB-KW"/>
</dbReference>
<dbReference type="PANTHER" id="PTHR43776">
    <property type="entry name" value="TRANSPORT ATP-BINDING PROTEIN"/>
    <property type="match status" value="1"/>
</dbReference>
<evidence type="ECO:0000256" key="3">
    <source>
        <dbReference type="ARBA" id="ARBA00022448"/>
    </source>
</evidence>
<dbReference type="EMBL" id="VDUZ01000001">
    <property type="protein sequence ID" value="TXL82266.1"/>
    <property type="molecule type" value="Genomic_DNA"/>
</dbReference>
<accession>A0A5C8PVP6</accession>
<dbReference type="RefSeq" id="WP_147844972.1">
    <property type="nucleotide sequence ID" value="NZ_VDUZ01000001.1"/>
</dbReference>